<gene>
    <name evidence="2" type="ORF">FHU39_002745</name>
</gene>
<keyword evidence="2" id="KW-0223">Dioxygenase</keyword>
<sequence length="109" mass="11735">MHKHSLEALAREMGQRAAEASSGRAARTVYGGHETRLRQTVIALRADAQLAEHANPGDTTLLVITGRLRLRAGEVSWEGRDGDLLAVPDAPHSVEALTDTAFLLTAVNR</sequence>
<feature type="compositionally biased region" description="Low complexity" evidence="1">
    <location>
        <begin position="16"/>
        <end position="27"/>
    </location>
</feature>
<dbReference type="AlphaFoldDB" id="A0A839N627"/>
<comment type="caution">
    <text evidence="2">The sequence shown here is derived from an EMBL/GenBank/DDBJ whole genome shotgun (WGS) entry which is preliminary data.</text>
</comment>
<dbReference type="InterPro" id="IPR011051">
    <property type="entry name" value="RmlC_Cupin_sf"/>
</dbReference>
<dbReference type="PANTHER" id="PTHR37694:SF1">
    <property type="entry name" value="SLR8022 PROTEIN"/>
    <property type="match status" value="1"/>
</dbReference>
<dbReference type="PANTHER" id="PTHR37694">
    <property type="entry name" value="SLR8022 PROTEIN"/>
    <property type="match status" value="1"/>
</dbReference>
<keyword evidence="3" id="KW-1185">Reference proteome</keyword>
<name>A0A839N627_9MICO</name>
<feature type="compositionally biased region" description="Basic and acidic residues" evidence="1">
    <location>
        <begin position="1"/>
        <end position="14"/>
    </location>
</feature>
<evidence type="ECO:0000256" key="1">
    <source>
        <dbReference type="SAM" id="MobiDB-lite"/>
    </source>
</evidence>
<evidence type="ECO:0000313" key="3">
    <source>
        <dbReference type="Proteomes" id="UP000559182"/>
    </source>
</evidence>
<dbReference type="RefSeq" id="WP_183321136.1">
    <property type="nucleotide sequence ID" value="NZ_JACHVQ010000002.1"/>
</dbReference>
<dbReference type="CDD" id="cd02230">
    <property type="entry name" value="cupin_HP0902-like"/>
    <property type="match status" value="1"/>
</dbReference>
<dbReference type="InterPro" id="IPR014710">
    <property type="entry name" value="RmlC-like_jellyroll"/>
</dbReference>
<dbReference type="SUPFAM" id="SSF51182">
    <property type="entry name" value="RmlC-like cupins"/>
    <property type="match status" value="1"/>
</dbReference>
<dbReference type="EMBL" id="JACHVQ010000002">
    <property type="protein sequence ID" value="MBB2892727.1"/>
    <property type="molecule type" value="Genomic_DNA"/>
</dbReference>
<proteinExistence type="predicted"/>
<organism evidence="2 3">
    <name type="scientific">Flexivirga oryzae</name>
    <dbReference type="NCBI Taxonomy" id="1794944"/>
    <lineage>
        <taxon>Bacteria</taxon>
        <taxon>Bacillati</taxon>
        <taxon>Actinomycetota</taxon>
        <taxon>Actinomycetes</taxon>
        <taxon>Micrococcales</taxon>
        <taxon>Dermacoccaceae</taxon>
        <taxon>Flexivirga</taxon>
    </lineage>
</organism>
<accession>A0A839N627</accession>
<keyword evidence="2" id="KW-0560">Oxidoreductase</keyword>
<dbReference type="Proteomes" id="UP000559182">
    <property type="component" value="Unassembled WGS sequence"/>
</dbReference>
<feature type="region of interest" description="Disordered" evidence="1">
    <location>
        <begin position="1"/>
        <end position="30"/>
    </location>
</feature>
<protein>
    <submittedName>
        <fullName evidence="2">Quercetin dioxygenase-like cupin family protein</fullName>
    </submittedName>
</protein>
<dbReference type="Gene3D" id="2.60.120.10">
    <property type="entry name" value="Jelly Rolls"/>
    <property type="match status" value="1"/>
</dbReference>
<reference evidence="2 3" key="1">
    <citation type="submission" date="2020-08" db="EMBL/GenBank/DDBJ databases">
        <title>Sequencing the genomes of 1000 actinobacteria strains.</title>
        <authorList>
            <person name="Klenk H.-P."/>
        </authorList>
    </citation>
    <scope>NUCLEOTIDE SEQUENCE [LARGE SCALE GENOMIC DNA]</scope>
    <source>
        <strain evidence="2 3">DSM 105369</strain>
    </source>
</reference>
<evidence type="ECO:0000313" key="2">
    <source>
        <dbReference type="EMBL" id="MBB2892727.1"/>
    </source>
</evidence>
<dbReference type="GO" id="GO:0051213">
    <property type="term" value="F:dioxygenase activity"/>
    <property type="evidence" value="ECO:0007669"/>
    <property type="project" value="UniProtKB-KW"/>
</dbReference>